<evidence type="ECO:0008006" key="5">
    <source>
        <dbReference type="Google" id="ProtNLM"/>
    </source>
</evidence>
<evidence type="ECO:0000256" key="2">
    <source>
        <dbReference type="ARBA" id="ARBA00023186"/>
    </source>
</evidence>
<dbReference type="SUPFAM" id="SSF46579">
    <property type="entry name" value="Prefoldin"/>
    <property type="match status" value="1"/>
</dbReference>
<dbReference type="GO" id="GO:1990113">
    <property type="term" value="P:RNA polymerase I assembly"/>
    <property type="evidence" value="ECO:0007669"/>
    <property type="project" value="TreeGrafter"/>
</dbReference>
<reference evidence="4" key="1">
    <citation type="submission" date="2015-11" db="EMBL/GenBank/DDBJ databases">
        <title>De novo transcriptome assembly of four potential Pierce s Disease insect vectors from Arizona vineyards.</title>
        <authorList>
            <person name="Tassone E.E."/>
        </authorList>
    </citation>
    <scope>NUCLEOTIDE SEQUENCE</scope>
</reference>
<evidence type="ECO:0000256" key="3">
    <source>
        <dbReference type="SAM" id="Coils"/>
    </source>
</evidence>
<comment type="similarity">
    <text evidence="1">Belongs to the prefoldin subunit alpha family.</text>
</comment>
<dbReference type="GO" id="GO:0006457">
    <property type="term" value="P:protein folding"/>
    <property type="evidence" value="ECO:0007669"/>
    <property type="project" value="InterPro"/>
</dbReference>
<keyword evidence="3" id="KW-0175">Coiled coil</keyword>
<evidence type="ECO:0000313" key="4">
    <source>
        <dbReference type="EMBL" id="JAT11594.1"/>
    </source>
</evidence>
<proteinExistence type="inferred from homology"/>
<dbReference type="Gene3D" id="1.10.287.370">
    <property type="match status" value="1"/>
</dbReference>
<sequence length="157" mass="17545">MSGAEQLQAVDLTKLNITQLSKLKRQVEKELSILQNSLRRLKMAQNKFQGSKANLDKITPASKGKQIIVPLTASIFVPGRLSDVDKVLLEIGTGYYVEKDLDGARDYFKRKIAFVTEQMEKIQAVGVEKSKIREVLVDAIRMKINQKTANPQTQAAS</sequence>
<dbReference type="GO" id="GO:0051082">
    <property type="term" value="F:unfolded protein binding"/>
    <property type="evidence" value="ECO:0007669"/>
    <property type="project" value="InterPro"/>
</dbReference>
<dbReference type="InterPro" id="IPR004127">
    <property type="entry name" value="Prefoldin_subunit_alpha"/>
</dbReference>
<dbReference type="AlphaFoldDB" id="A0A1B6KKA6"/>
<dbReference type="GO" id="GO:0005737">
    <property type="term" value="C:cytoplasm"/>
    <property type="evidence" value="ECO:0007669"/>
    <property type="project" value="TreeGrafter"/>
</dbReference>
<dbReference type="CDD" id="cd23157">
    <property type="entry name" value="Prefoldin_5"/>
    <property type="match status" value="1"/>
</dbReference>
<protein>
    <recommendedName>
        <fullName evidence="5">Prefoldin subunit 5</fullName>
    </recommendedName>
</protein>
<gene>
    <name evidence="4" type="ORF">g.8070</name>
</gene>
<dbReference type="FunFam" id="1.10.287.370:FF:000004">
    <property type="entry name" value="Probable prefoldin subunit 5"/>
    <property type="match status" value="1"/>
</dbReference>
<dbReference type="InterPro" id="IPR009053">
    <property type="entry name" value="Prefoldin"/>
</dbReference>
<accession>A0A1B6KKA6</accession>
<dbReference type="Pfam" id="PF02996">
    <property type="entry name" value="Prefoldin"/>
    <property type="match status" value="1"/>
</dbReference>
<dbReference type="GO" id="GO:1990114">
    <property type="term" value="P:RNA polymerase II core complex assembly"/>
    <property type="evidence" value="ECO:0007669"/>
    <property type="project" value="TreeGrafter"/>
</dbReference>
<dbReference type="NCBIfam" id="TIGR00293">
    <property type="entry name" value="prefoldin subunit alpha"/>
    <property type="match status" value="1"/>
</dbReference>
<feature type="coiled-coil region" evidence="3">
    <location>
        <begin position="17"/>
        <end position="44"/>
    </location>
</feature>
<evidence type="ECO:0000256" key="1">
    <source>
        <dbReference type="ARBA" id="ARBA00010048"/>
    </source>
</evidence>
<dbReference type="InterPro" id="IPR011599">
    <property type="entry name" value="PFD_alpha_archaea"/>
</dbReference>
<name>A0A1B6KKA6_9HEMI</name>
<dbReference type="GO" id="GO:0016272">
    <property type="term" value="C:prefoldin complex"/>
    <property type="evidence" value="ECO:0007669"/>
    <property type="project" value="InterPro"/>
</dbReference>
<dbReference type="PANTHER" id="PTHR12674">
    <property type="entry name" value="PREFOLDIN SUBUNIT 5"/>
    <property type="match status" value="1"/>
</dbReference>
<dbReference type="PANTHER" id="PTHR12674:SF2">
    <property type="entry name" value="PREFOLDIN SUBUNIT 5"/>
    <property type="match status" value="1"/>
</dbReference>
<keyword evidence="2" id="KW-0143">Chaperone</keyword>
<dbReference type="EMBL" id="GEBQ01028383">
    <property type="protein sequence ID" value="JAT11594.1"/>
    <property type="molecule type" value="Transcribed_RNA"/>
</dbReference>
<organism evidence="4">
    <name type="scientific">Graphocephala atropunctata</name>
    <dbReference type="NCBI Taxonomy" id="36148"/>
    <lineage>
        <taxon>Eukaryota</taxon>
        <taxon>Metazoa</taxon>
        <taxon>Ecdysozoa</taxon>
        <taxon>Arthropoda</taxon>
        <taxon>Hexapoda</taxon>
        <taxon>Insecta</taxon>
        <taxon>Pterygota</taxon>
        <taxon>Neoptera</taxon>
        <taxon>Paraneoptera</taxon>
        <taxon>Hemiptera</taxon>
        <taxon>Auchenorrhyncha</taxon>
        <taxon>Membracoidea</taxon>
        <taxon>Cicadellidae</taxon>
        <taxon>Cicadellinae</taxon>
        <taxon>Cicadellini</taxon>
        <taxon>Graphocephala</taxon>
    </lineage>
</organism>
<dbReference type="GO" id="GO:1990115">
    <property type="term" value="P:RNA polymerase III assembly"/>
    <property type="evidence" value="ECO:0007669"/>
    <property type="project" value="TreeGrafter"/>
</dbReference>